<dbReference type="GO" id="GO:0005509">
    <property type="term" value="F:calcium ion binding"/>
    <property type="evidence" value="ECO:0007669"/>
    <property type="project" value="InterPro"/>
</dbReference>
<reference evidence="13 14" key="1">
    <citation type="submission" date="2019-07" db="EMBL/GenBank/DDBJ databases">
        <title>Genomes of Cafeteria roenbergensis.</title>
        <authorList>
            <person name="Fischer M.G."/>
            <person name="Hackl T."/>
            <person name="Roman M."/>
        </authorList>
    </citation>
    <scope>NUCLEOTIDE SEQUENCE [LARGE SCALE GENOMIC DNA]</scope>
    <source>
        <strain evidence="13 14">Cflag</strain>
    </source>
</reference>
<dbReference type="PANTHER" id="PTHR24349">
    <property type="entry name" value="SERINE/THREONINE-PROTEIN KINASE"/>
    <property type="match status" value="1"/>
</dbReference>
<evidence type="ECO:0000313" key="14">
    <source>
        <dbReference type="Proteomes" id="UP000325113"/>
    </source>
</evidence>
<proteinExistence type="inferred from homology"/>
<comment type="cofactor">
    <cofactor evidence="1">
        <name>Mg(2+)</name>
        <dbReference type="ChEBI" id="CHEBI:18420"/>
    </cofactor>
</comment>
<evidence type="ECO:0000259" key="11">
    <source>
        <dbReference type="PROSITE" id="PS50011"/>
    </source>
</evidence>
<dbReference type="InterPro" id="IPR011992">
    <property type="entry name" value="EF-hand-dom_pair"/>
</dbReference>
<dbReference type="Gene3D" id="1.10.510.10">
    <property type="entry name" value="Transferase(Phosphotransferase) domain 1"/>
    <property type="match status" value="1"/>
</dbReference>
<dbReference type="GO" id="GO:0004674">
    <property type="term" value="F:protein serine/threonine kinase activity"/>
    <property type="evidence" value="ECO:0007669"/>
    <property type="project" value="UniProtKB-KW"/>
</dbReference>
<feature type="region of interest" description="Disordered" evidence="10">
    <location>
        <begin position="487"/>
        <end position="637"/>
    </location>
</feature>
<dbReference type="InterPro" id="IPR050205">
    <property type="entry name" value="CDPK_Ser/Thr_kinases"/>
</dbReference>
<evidence type="ECO:0000313" key="13">
    <source>
        <dbReference type="EMBL" id="KAA0160281.1"/>
    </source>
</evidence>
<keyword evidence="4 9" id="KW-0547">Nucleotide-binding</keyword>
<feature type="domain" description="EF-hand" evidence="12">
    <location>
        <begin position="451"/>
        <end position="486"/>
    </location>
</feature>
<protein>
    <submittedName>
        <fullName evidence="13">Uncharacterized protein</fullName>
    </submittedName>
</protein>
<dbReference type="PROSITE" id="PS50222">
    <property type="entry name" value="EF_HAND_2"/>
    <property type="match status" value="2"/>
</dbReference>
<feature type="compositionally biased region" description="Low complexity" evidence="10">
    <location>
        <begin position="546"/>
        <end position="566"/>
    </location>
</feature>
<keyword evidence="6" id="KW-0106">Calcium</keyword>
<keyword evidence="7 9" id="KW-0067">ATP-binding</keyword>
<evidence type="ECO:0000256" key="3">
    <source>
        <dbReference type="ARBA" id="ARBA00022679"/>
    </source>
</evidence>
<dbReference type="InterPro" id="IPR002048">
    <property type="entry name" value="EF_hand_dom"/>
</dbReference>
<evidence type="ECO:0000256" key="6">
    <source>
        <dbReference type="ARBA" id="ARBA00022837"/>
    </source>
</evidence>
<evidence type="ECO:0000256" key="2">
    <source>
        <dbReference type="ARBA" id="ARBA00022527"/>
    </source>
</evidence>
<dbReference type="InterPro" id="IPR011009">
    <property type="entry name" value="Kinase-like_dom_sf"/>
</dbReference>
<evidence type="ECO:0000259" key="12">
    <source>
        <dbReference type="PROSITE" id="PS50222"/>
    </source>
</evidence>
<dbReference type="SMART" id="SM00220">
    <property type="entry name" value="S_TKc"/>
    <property type="match status" value="1"/>
</dbReference>
<sequence length="971" mass="101099">MRAGRGGRSSDEAHLQAVLGGLVDRRKFEDVVELIPDGSLGDGRFGRVVSAVWRPTGERVAVKIPISADFARMGSAEVALVNEVAVMKLVSECGAPNLMPLVAAFLEPMPGSVADVVGGPAEPGRVVLLLVMPLAPGGDMFSRIADTRTHYNERVAASLFRDVLLGLKALHGLGLIHRDLKPENLLLASDAADCRVIIGDYGLACPPDVAEPCFVGTAPYGAPESHGSRHHFSQASDVWSAGCILYAMLSGIPPFYAHGHGSVAEQTAAMVRSIRSAAFKFWDEYWCHVSDCAKDLVSKLLRQRPEDRITIADALKHPWLNLASSNSSESLPGVQASLRVFNSRRRFRAAVMATMWAAKRGPSLRETVERSAAGSGLDGDAASKILEALRRLAPSGSVPEDAFLLVLRELGVTGVAARRLFRRFDAPPRGQGTGKVSAATLVEGLAVLRRGGDDALRLVFECWDDDGDGRITLDELGTIVLGFASGGAERRRQPRARRRSRSSSAGSRGAAAASGAGAASGASSGPAGVSGGAMAPADPSRPRLPALLTSQDTSSAAASGADSVSAFSRNDADGRPPIASARAATHSGARAADSWSSEAGGEPWAAAAAAGSSAEAAQAVGLPRSQPSQGGPTDLVSRFPTADVEHLDEAVAVLPSDLARSRVLASSEAGRRLRQAQSAESESAVGSADDACAAGEAAGADGGAAPLKAASLALHPAGVSLAGRPGSPTALRAPTDSPFHGLGRLGDALDALPPHRDGAEPLLPPQTTLSRTDTEAEWVAARAVVRERLGGASLIRDRPLEPASTPLAASREAGRPRFDLPPSPASSSGRAAASAAAGSPDLGEQADEDAFGEATGVLGDDEDAPPNTEDSETSDRSSLAHGPPAPGEEFRLRRRRRRRPSLNIIASSHGDEQAGHLRDLFAAIDVNQDGTIEFSEFKEAIRSHPCLVEAFLRPMDGLGGSFHQWLLDLHS</sequence>
<dbReference type="SMART" id="SM00054">
    <property type="entry name" value="EFh"/>
    <property type="match status" value="2"/>
</dbReference>
<feature type="binding site" evidence="9">
    <location>
        <position position="63"/>
    </location>
    <ligand>
        <name>ATP</name>
        <dbReference type="ChEBI" id="CHEBI:30616"/>
    </ligand>
</feature>
<dbReference type="InterPro" id="IPR017441">
    <property type="entry name" value="Protein_kinase_ATP_BS"/>
</dbReference>
<feature type="compositionally biased region" description="Low complexity" evidence="10">
    <location>
        <begin position="502"/>
        <end position="537"/>
    </location>
</feature>
<feature type="domain" description="EF-hand" evidence="12">
    <location>
        <begin position="912"/>
        <end position="947"/>
    </location>
</feature>
<feature type="compositionally biased region" description="Acidic residues" evidence="10">
    <location>
        <begin position="859"/>
        <end position="872"/>
    </location>
</feature>
<evidence type="ECO:0000256" key="1">
    <source>
        <dbReference type="ARBA" id="ARBA00001946"/>
    </source>
</evidence>
<dbReference type="PROSITE" id="PS00107">
    <property type="entry name" value="PROTEIN_KINASE_ATP"/>
    <property type="match status" value="1"/>
</dbReference>
<dbReference type="SUPFAM" id="SSF56112">
    <property type="entry name" value="Protein kinase-like (PK-like)"/>
    <property type="match status" value="1"/>
</dbReference>
<dbReference type="InterPro" id="IPR008271">
    <property type="entry name" value="Ser/Thr_kinase_AS"/>
</dbReference>
<dbReference type="Proteomes" id="UP000325113">
    <property type="component" value="Unassembled WGS sequence"/>
</dbReference>
<dbReference type="PROSITE" id="PS00108">
    <property type="entry name" value="PROTEIN_KINASE_ST"/>
    <property type="match status" value="1"/>
</dbReference>
<dbReference type="Pfam" id="PF00036">
    <property type="entry name" value="EF-hand_1"/>
    <property type="match status" value="1"/>
</dbReference>
<feature type="region of interest" description="Disordered" evidence="10">
    <location>
        <begin position="796"/>
        <end position="896"/>
    </location>
</feature>
<accession>A0A5A8D8P3</accession>
<feature type="domain" description="Protein kinase" evidence="11">
    <location>
        <begin position="34"/>
        <end position="320"/>
    </location>
</feature>
<gene>
    <name evidence="13" type="ORF">FNF31_04446</name>
</gene>
<dbReference type="EMBL" id="VLTM01000046">
    <property type="protein sequence ID" value="KAA0160281.1"/>
    <property type="molecule type" value="Genomic_DNA"/>
</dbReference>
<keyword evidence="2" id="KW-0723">Serine/threonine-protein kinase</keyword>
<evidence type="ECO:0000256" key="9">
    <source>
        <dbReference type="PROSITE-ProRule" id="PRU10141"/>
    </source>
</evidence>
<feature type="region of interest" description="Disordered" evidence="10">
    <location>
        <begin position="725"/>
        <end position="774"/>
    </location>
</feature>
<organism evidence="13 14">
    <name type="scientific">Cafeteria roenbergensis</name>
    <name type="common">Marine flagellate</name>
    <dbReference type="NCBI Taxonomy" id="33653"/>
    <lineage>
        <taxon>Eukaryota</taxon>
        <taxon>Sar</taxon>
        <taxon>Stramenopiles</taxon>
        <taxon>Bigyra</taxon>
        <taxon>Opalozoa</taxon>
        <taxon>Bicosoecida</taxon>
        <taxon>Cafeteriaceae</taxon>
        <taxon>Cafeteria</taxon>
    </lineage>
</organism>
<evidence type="ECO:0000256" key="10">
    <source>
        <dbReference type="SAM" id="MobiDB-lite"/>
    </source>
</evidence>
<feature type="compositionally biased region" description="Low complexity" evidence="10">
    <location>
        <begin position="825"/>
        <end position="840"/>
    </location>
</feature>
<dbReference type="SUPFAM" id="SSF47473">
    <property type="entry name" value="EF-hand"/>
    <property type="match status" value="1"/>
</dbReference>
<keyword evidence="3" id="KW-0808">Transferase</keyword>
<dbReference type="AlphaFoldDB" id="A0A5A8D8P3"/>
<evidence type="ECO:0000256" key="4">
    <source>
        <dbReference type="ARBA" id="ARBA00022741"/>
    </source>
</evidence>
<dbReference type="InterPro" id="IPR000719">
    <property type="entry name" value="Prot_kinase_dom"/>
</dbReference>
<evidence type="ECO:0000256" key="5">
    <source>
        <dbReference type="ARBA" id="ARBA00022777"/>
    </source>
</evidence>
<dbReference type="Pfam" id="PF13202">
    <property type="entry name" value="EF-hand_5"/>
    <property type="match status" value="1"/>
</dbReference>
<dbReference type="Gene3D" id="3.30.200.20">
    <property type="entry name" value="Phosphorylase Kinase, domain 1"/>
    <property type="match status" value="1"/>
</dbReference>
<feature type="compositionally biased region" description="Basic residues" evidence="10">
    <location>
        <begin position="492"/>
        <end position="501"/>
    </location>
</feature>
<evidence type="ECO:0000256" key="8">
    <source>
        <dbReference type="ARBA" id="ARBA00024334"/>
    </source>
</evidence>
<dbReference type="PROSITE" id="PS50011">
    <property type="entry name" value="PROTEIN_KINASE_DOM"/>
    <property type="match status" value="1"/>
</dbReference>
<keyword evidence="5" id="KW-0418">Kinase</keyword>
<dbReference type="GO" id="GO:0005524">
    <property type="term" value="F:ATP binding"/>
    <property type="evidence" value="ECO:0007669"/>
    <property type="project" value="UniProtKB-UniRule"/>
</dbReference>
<comment type="similarity">
    <text evidence="8">Belongs to the protein kinase superfamily. Ser/Thr protein kinase family. CDPK subfamily.</text>
</comment>
<feature type="compositionally biased region" description="Low complexity" evidence="10">
    <location>
        <begin position="579"/>
        <end position="619"/>
    </location>
</feature>
<feature type="compositionally biased region" description="Low complexity" evidence="10">
    <location>
        <begin position="741"/>
        <end position="752"/>
    </location>
</feature>
<name>A0A5A8D8P3_CAFRO</name>
<evidence type="ECO:0000256" key="7">
    <source>
        <dbReference type="ARBA" id="ARBA00022840"/>
    </source>
</evidence>
<dbReference type="Pfam" id="PF00069">
    <property type="entry name" value="Pkinase"/>
    <property type="match status" value="1"/>
</dbReference>
<dbReference type="Gene3D" id="1.10.238.10">
    <property type="entry name" value="EF-hand"/>
    <property type="match status" value="2"/>
</dbReference>
<comment type="caution">
    <text evidence="13">The sequence shown here is derived from an EMBL/GenBank/DDBJ whole genome shotgun (WGS) entry which is preliminary data.</text>
</comment>
<dbReference type="PROSITE" id="PS00018">
    <property type="entry name" value="EF_HAND_1"/>
    <property type="match status" value="2"/>
</dbReference>
<dbReference type="InterPro" id="IPR018247">
    <property type="entry name" value="EF_Hand_1_Ca_BS"/>
</dbReference>